<dbReference type="Proteomes" id="UP000008461">
    <property type="component" value="Chromosome"/>
</dbReference>
<dbReference type="RefSeq" id="WP_013763372.1">
    <property type="nucleotide sequence ID" value="NC_015510.1"/>
</dbReference>
<dbReference type="STRING" id="760192.Halhy_0913"/>
<accession>F4L6D2</accession>
<dbReference type="EMBL" id="CP002691">
    <property type="protein sequence ID" value="AEE48814.1"/>
    <property type="molecule type" value="Genomic_DNA"/>
</dbReference>
<evidence type="ECO:0000313" key="4">
    <source>
        <dbReference type="Proteomes" id="UP000008461"/>
    </source>
</evidence>
<reference evidence="3 4" key="1">
    <citation type="journal article" date="2011" name="Stand. Genomic Sci.">
        <title>Complete genome sequence of Haliscomenobacter hydrossis type strain (O).</title>
        <authorList>
            <consortium name="US DOE Joint Genome Institute (JGI-PGF)"/>
            <person name="Daligault H."/>
            <person name="Lapidus A."/>
            <person name="Zeytun A."/>
            <person name="Nolan M."/>
            <person name="Lucas S."/>
            <person name="Del Rio T.G."/>
            <person name="Tice H."/>
            <person name="Cheng J.F."/>
            <person name="Tapia R."/>
            <person name="Han C."/>
            <person name="Goodwin L."/>
            <person name="Pitluck S."/>
            <person name="Liolios K."/>
            <person name="Pagani I."/>
            <person name="Ivanova N."/>
            <person name="Huntemann M."/>
            <person name="Mavromatis K."/>
            <person name="Mikhailova N."/>
            <person name="Pati A."/>
            <person name="Chen A."/>
            <person name="Palaniappan K."/>
            <person name="Land M."/>
            <person name="Hauser L."/>
            <person name="Brambilla E.M."/>
            <person name="Rohde M."/>
            <person name="Verbarg S."/>
            <person name="Goker M."/>
            <person name="Bristow J."/>
            <person name="Eisen J.A."/>
            <person name="Markowitz V."/>
            <person name="Hugenholtz P."/>
            <person name="Kyrpides N.C."/>
            <person name="Klenk H.P."/>
            <person name="Woyke T."/>
        </authorList>
    </citation>
    <scope>NUCLEOTIDE SEQUENCE [LARGE SCALE GENOMIC DNA]</scope>
    <source>
        <strain evidence="4">ATCC 27775 / DSM 1100 / LMG 10767 / O</strain>
    </source>
</reference>
<organism evidence="3 4">
    <name type="scientific">Haliscomenobacter hydrossis (strain ATCC 27775 / DSM 1100 / LMG 10767 / O)</name>
    <dbReference type="NCBI Taxonomy" id="760192"/>
    <lineage>
        <taxon>Bacteria</taxon>
        <taxon>Pseudomonadati</taxon>
        <taxon>Bacteroidota</taxon>
        <taxon>Saprospiria</taxon>
        <taxon>Saprospirales</taxon>
        <taxon>Haliscomenobacteraceae</taxon>
        <taxon>Haliscomenobacter</taxon>
    </lineage>
</organism>
<name>F4L6D2_HALH1</name>
<keyword evidence="1" id="KW-0472">Membrane</keyword>
<gene>
    <name evidence="3" type="ordered locus">Halhy_0913</name>
</gene>
<keyword evidence="1" id="KW-0812">Transmembrane</keyword>
<dbReference type="OrthoDB" id="952436at2"/>
<sequence length="148" mass="16799">MEILNSISPYFSFLAFIGTYLLILANDRSHLVGRVKKRGIQTEGTVVELHQNPGPLFSKTSGEGVAPVVDFTTNGGTHRHYSTHYETPSPYQVGQKVQVWYYFYKSKREVTLADEDGGTLPQTFYRWGIVFCALGYPFLLWRLMLLVG</sequence>
<dbReference type="AlphaFoldDB" id="F4L6D2"/>
<proteinExistence type="predicted"/>
<feature type="transmembrane region" description="Helical" evidence="1">
    <location>
        <begin position="7"/>
        <end position="25"/>
    </location>
</feature>
<dbReference type="InterPro" id="IPR021994">
    <property type="entry name" value="DUF3592"/>
</dbReference>
<reference key="2">
    <citation type="submission" date="2011-04" db="EMBL/GenBank/DDBJ databases">
        <title>Complete sequence of chromosome of Haliscomenobacter hydrossis DSM 1100.</title>
        <authorList>
            <consortium name="US DOE Joint Genome Institute (JGI-PGF)"/>
            <person name="Lucas S."/>
            <person name="Han J."/>
            <person name="Lapidus A."/>
            <person name="Bruce D."/>
            <person name="Goodwin L."/>
            <person name="Pitluck S."/>
            <person name="Peters L."/>
            <person name="Kyrpides N."/>
            <person name="Mavromatis K."/>
            <person name="Ivanova N."/>
            <person name="Ovchinnikova G."/>
            <person name="Pagani I."/>
            <person name="Daligault H."/>
            <person name="Detter J.C."/>
            <person name="Han C."/>
            <person name="Land M."/>
            <person name="Hauser L."/>
            <person name="Markowitz V."/>
            <person name="Cheng J.-F."/>
            <person name="Hugenholtz P."/>
            <person name="Woyke T."/>
            <person name="Wu D."/>
            <person name="Verbarg S."/>
            <person name="Frueling A."/>
            <person name="Brambilla E."/>
            <person name="Klenk H.-P."/>
            <person name="Eisen J.A."/>
        </authorList>
    </citation>
    <scope>NUCLEOTIDE SEQUENCE</scope>
    <source>
        <strain>DSM 1100</strain>
    </source>
</reference>
<dbReference type="HOGENOM" id="CLU_1756275_0_0_10"/>
<evidence type="ECO:0000259" key="2">
    <source>
        <dbReference type="Pfam" id="PF12158"/>
    </source>
</evidence>
<feature type="domain" description="DUF3592" evidence="2">
    <location>
        <begin position="42"/>
        <end position="101"/>
    </location>
</feature>
<evidence type="ECO:0000256" key="1">
    <source>
        <dbReference type="SAM" id="Phobius"/>
    </source>
</evidence>
<dbReference type="Pfam" id="PF12158">
    <property type="entry name" value="DUF3592"/>
    <property type="match status" value="1"/>
</dbReference>
<feature type="transmembrane region" description="Helical" evidence="1">
    <location>
        <begin position="124"/>
        <end position="145"/>
    </location>
</feature>
<keyword evidence="1" id="KW-1133">Transmembrane helix</keyword>
<protein>
    <recommendedName>
        <fullName evidence="2">DUF3592 domain-containing protein</fullName>
    </recommendedName>
</protein>
<keyword evidence="4" id="KW-1185">Reference proteome</keyword>
<dbReference type="KEGG" id="hhy:Halhy_0913"/>
<evidence type="ECO:0000313" key="3">
    <source>
        <dbReference type="EMBL" id="AEE48814.1"/>
    </source>
</evidence>